<dbReference type="NCBIfam" id="TIGR00035">
    <property type="entry name" value="asp_race"/>
    <property type="match status" value="1"/>
</dbReference>
<dbReference type="InterPro" id="IPR001920">
    <property type="entry name" value="Asp/Glu_race"/>
</dbReference>
<evidence type="ECO:0000313" key="5">
    <source>
        <dbReference type="Proteomes" id="UP001430755"/>
    </source>
</evidence>
<proteinExistence type="inferred from homology"/>
<feature type="region of interest" description="Disordered" evidence="3">
    <location>
        <begin position="243"/>
        <end position="284"/>
    </location>
</feature>
<dbReference type="PANTHER" id="PTHR21198">
    <property type="entry name" value="GLUTAMATE RACEMASE"/>
    <property type="match status" value="1"/>
</dbReference>
<dbReference type="Gene3D" id="3.40.50.1860">
    <property type="match status" value="2"/>
</dbReference>
<dbReference type="InterPro" id="IPR018187">
    <property type="entry name" value="Asp/Glu_racemase_AS_1"/>
</dbReference>
<protein>
    <submittedName>
        <fullName evidence="4">Amino acid racemase</fullName>
        <ecNumber evidence="4">5.1.1.-</ecNumber>
    </submittedName>
</protein>
<organism evidence="4 5">
    <name type="scientific">Adlercreutzia faecimuris</name>
    <dbReference type="NCBI Taxonomy" id="2897341"/>
    <lineage>
        <taxon>Bacteria</taxon>
        <taxon>Bacillati</taxon>
        <taxon>Actinomycetota</taxon>
        <taxon>Coriobacteriia</taxon>
        <taxon>Eggerthellales</taxon>
        <taxon>Eggerthellaceae</taxon>
        <taxon>Adlercreutzia</taxon>
    </lineage>
</organism>
<evidence type="ECO:0000256" key="3">
    <source>
        <dbReference type="SAM" id="MobiDB-lite"/>
    </source>
</evidence>
<keyword evidence="5" id="KW-1185">Reference proteome</keyword>
<evidence type="ECO:0000256" key="1">
    <source>
        <dbReference type="ARBA" id="ARBA00007847"/>
    </source>
</evidence>
<dbReference type="RefSeq" id="WP_242165904.1">
    <property type="nucleotide sequence ID" value="NZ_JAJMLW010000003.1"/>
</dbReference>
<comment type="caution">
    <text evidence="4">The sequence shown here is derived from an EMBL/GenBank/DDBJ whole genome shotgun (WGS) entry which is preliminary data.</text>
</comment>
<dbReference type="InterPro" id="IPR015942">
    <property type="entry name" value="Asp/Glu/hydantoin_racemase"/>
</dbReference>
<dbReference type="EMBL" id="JAJMLW010000003">
    <property type="protein sequence ID" value="MCI2242537.1"/>
    <property type="molecule type" value="Genomic_DNA"/>
</dbReference>
<dbReference type="Proteomes" id="UP001430755">
    <property type="component" value="Unassembled WGS sequence"/>
</dbReference>
<accession>A0ABS9WJ93</accession>
<comment type="similarity">
    <text evidence="1">Belongs to the aspartate/glutamate racemases family.</text>
</comment>
<keyword evidence="2 4" id="KW-0413">Isomerase</keyword>
<name>A0ABS9WJ93_9ACTN</name>
<dbReference type="GO" id="GO:0016853">
    <property type="term" value="F:isomerase activity"/>
    <property type="evidence" value="ECO:0007669"/>
    <property type="project" value="UniProtKB-KW"/>
</dbReference>
<reference evidence="4" key="1">
    <citation type="submission" date="2021-11" db="EMBL/GenBank/DDBJ databases">
        <title>A Novel Adlercreutzia Species, isolated from a Allomyrina dichotoma larva feces.</title>
        <authorList>
            <person name="Suh M.K."/>
        </authorList>
    </citation>
    <scope>NUCLEOTIDE SEQUENCE</scope>
    <source>
        <strain evidence="4">JBNU-10</strain>
    </source>
</reference>
<feature type="compositionally biased region" description="Low complexity" evidence="3">
    <location>
        <begin position="243"/>
        <end position="257"/>
    </location>
</feature>
<dbReference type="InterPro" id="IPR004380">
    <property type="entry name" value="Asp_race"/>
</dbReference>
<gene>
    <name evidence="4" type="ORF">LPT13_09245</name>
</gene>
<dbReference type="EC" id="5.1.1.-" evidence="4"/>
<evidence type="ECO:0000256" key="2">
    <source>
        <dbReference type="ARBA" id="ARBA00023235"/>
    </source>
</evidence>
<evidence type="ECO:0000313" key="4">
    <source>
        <dbReference type="EMBL" id="MCI2242537.1"/>
    </source>
</evidence>
<dbReference type="SUPFAM" id="SSF53681">
    <property type="entry name" value="Aspartate/glutamate racemase"/>
    <property type="match status" value="2"/>
</dbReference>
<dbReference type="PANTHER" id="PTHR21198:SF7">
    <property type="entry name" value="ASPARTATE-GLUTAMATE RACEMASE FAMILY"/>
    <property type="match status" value="1"/>
</dbReference>
<dbReference type="Pfam" id="PF01177">
    <property type="entry name" value="Asp_Glu_race"/>
    <property type="match status" value="1"/>
</dbReference>
<dbReference type="PROSITE" id="PS00923">
    <property type="entry name" value="ASP_GLU_RACEMASE_1"/>
    <property type="match status" value="1"/>
</dbReference>
<sequence>MSALVGVIGGAGPAATARFSALLVARADARRDQDHVRTLVLNDAALPDRTAFLLGASDVSPAPRLAADARLLADAGCALLAMPCNTAHAFADDIRRAAGVPLVSMVDAAADACRGAGLRQVGVLATAGTVACGLYERALAARGIGCAYPDEALQARVTALIYDEAKAGRALDPCAVAYLCGTMAARGCDGVLLGCTELSCDLPAAGAALPVPVVDALAVLADRVIEAAGCRTRAGAAALPPVAAPAGAAPAPAAAARPDARRERARRAPASRRMAGREAPCAAS</sequence>